<comment type="caution">
    <text evidence="1">The sequence shown here is derived from an EMBL/GenBank/DDBJ whole genome shotgun (WGS) entry which is preliminary data.</text>
</comment>
<sequence length="589" mass="67617">MHTDVKIQDRIPFEVWTEVLLLLGPKWAVISPGRIQTPELAKLSRVCKTWRNVLKECGRFWANIEVQVSLGFKGNEADFLALLDNFKHYVARSKSAPLHLTISWAYHGGDRPMQTERLLDVVLAHAHRWQSVTLDVGGWNQAHCHGFDHIAIHLPEMTSLSSLAMENVRDGTGPWLPWLKGLLKHVPGNTLGWTSLKELRLDSDCWHRDAFYQHFNPNPYTSNTLTHVEAHVALLAAVSMVEDFPALVEASFTFTEPRREVWGAYVRESPVVHNHLRRLTVRTTPFLQALVRRTFPHSPLSSILHQLTLPRLSHLGVCVNPGHAVLPVELEAPSKDTEYARHLMESEDWDESRPDSEDEMNQYLGVQEDRLWDPPARYKKGFVFKRVKDKGRMFRSTLEDPFFPDHLDGFLSRSPLLESLELVAIPFKGPQLIRVLEKTPNLVQISLREVAVLREEEKLYPEPLANDALLNWLGDTFHLPHLNSIFLHLTRYPPTTGSLESMLETRYAVVNNSAHVLKCVEVDCEEIDHTGNRKFDYARLEALQSAGLLIIARFYECRQLGKQYKQHAQRERDTRTNFCLSKSLIVRHA</sequence>
<evidence type="ECO:0000313" key="2">
    <source>
        <dbReference type="Proteomes" id="UP001437256"/>
    </source>
</evidence>
<proteinExistence type="predicted"/>
<reference evidence="1 2" key="1">
    <citation type="submission" date="2024-05" db="EMBL/GenBank/DDBJ databases">
        <title>A draft genome resource for the thread blight pathogen Marasmius tenuissimus strain MS-2.</title>
        <authorList>
            <person name="Yulfo-Soto G.E."/>
            <person name="Baruah I.K."/>
            <person name="Amoako-Attah I."/>
            <person name="Bukari Y."/>
            <person name="Meinhardt L.W."/>
            <person name="Bailey B.A."/>
            <person name="Cohen S.P."/>
        </authorList>
    </citation>
    <scope>NUCLEOTIDE SEQUENCE [LARGE SCALE GENOMIC DNA]</scope>
    <source>
        <strain evidence="1 2">MS-2</strain>
    </source>
</reference>
<accession>A0ABR2ZUI5</accession>
<organism evidence="1 2">
    <name type="scientific">Marasmius tenuissimus</name>
    <dbReference type="NCBI Taxonomy" id="585030"/>
    <lineage>
        <taxon>Eukaryota</taxon>
        <taxon>Fungi</taxon>
        <taxon>Dikarya</taxon>
        <taxon>Basidiomycota</taxon>
        <taxon>Agaricomycotina</taxon>
        <taxon>Agaricomycetes</taxon>
        <taxon>Agaricomycetidae</taxon>
        <taxon>Agaricales</taxon>
        <taxon>Marasmiineae</taxon>
        <taxon>Marasmiaceae</taxon>
        <taxon>Marasmius</taxon>
    </lineage>
</organism>
<evidence type="ECO:0008006" key="3">
    <source>
        <dbReference type="Google" id="ProtNLM"/>
    </source>
</evidence>
<gene>
    <name evidence="1" type="ORF">AAF712_008552</name>
</gene>
<name>A0ABR2ZUI5_9AGAR</name>
<keyword evidence="2" id="KW-1185">Reference proteome</keyword>
<dbReference type="Proteomes" id="UP001437256">
    <property type="component" value="Unassembled WGS sequence"/>
</dbReference>
<dbReference type="EMBL" id="JBBXMP010000061">
    <property type="protein sequence ID" value="KAL0064494.1"/>
    <property type="molecule type" value="Genomic_DNA"/>
</dbReference>
<protein>
    <recommendedName>
        <fullName evidence="3">F-box domain-containing protein</fullName>
    </recommendedName>
</protein>
<evidence type="ECO:0000313" key="1">
    <source>
        <dbReference type="EMBL" id="KAL0064494.1"/>
    </source>
</evidence>